<comment type="subcellular location">
    <subcellularLocation>
        <location evidence="1">Secreted</location>
    </subcellularLocation>
</comment>
<keyword evidence="5" id="KW-0964">Secreted</keyword>
<dbReference type="Proteomes" id="UP000694412">
    <property type="component" value="Chromosome 13"/>
</dbReference>
<evidence type="ECO:0000313" key="14">
    <source>
        <dbReference type="Proteomes" id="UP000694412"/>
    </source>
</evidence>
<evidence type="ECO:0000256" key="12">
    <source>
        <dbReference type="ARBA" id="ARBA00034135"/>
    </source>
</evidence>
<evidence type="ECO:0000256" key="8">
    <source>
        <dbReference type="ARBA" id="ARBA00023157"/>
    </source>
</evidence>
<name>A0A8C2UFT6_COTJA</name>
<dbReference type="GO" id="GO:0005615">
    <property type="term" value="C:extracellular space"/>
    <property type="evidence" value="ECO:0007669"/>
    <property type="project" value="UniProtKB-KW"/>
</dbReference>
<evidence type="ECO:0000256" key="7">
    <source>
        <dbReference type="ARBA" id="ARBA00023030"/>
    </source>
</evidence>
<accession>A0A8C2UFT6</accession>
<dbReference type="SUPFAM" id="SSF47266">
    <property type="entry name" value="4-helical cytokines"/>
    <property type="match status" value="1"/>
</dbReference>
<evidence type="ECO:0000256" key="4">
    <source>
        <dbReference type="ARBA" id="ARBA00022514"/>
    </source>
</evidence>
<dbReference type="Ensembl" id="ENSCJPT00005036585.1">
    <property type="protein sequence ID" value="ENSCJPP00005027011.1"/>
    <property type="gene ID" value="ENSCJPG00005020981.1"/>
</dbReference>
<evidence type="ECO:0000256" key="9">
    <source>
        <dbReference type="ARBA" id="ARBA00023180"/>
    </source>
</evidence>
<keyword evidence="7" id="KW-0339">Growth factor</keyword>
<dbReference type="InterPro" id="IPR009079">
    <property type="entry name" value="4_helix_cytokine-like_core"/>
</dbReference>
<reference evidence="13" key="3">
    <citation type="submission" date="2025-09" db="UniProtKB">
        <authorList>
            <consortium name="Ensembl"/>
        </authorList>
    </citation>
    <scope>IDENTIFICATION</scope>
</reference>
<organism evidence="13 14">
    <name type="scientific">Coturnix japonica</name>
    <name type="common">Japanese quail</name>
    <name type="synonym">Coturnix coturnix japonica</name>
    <dbReference type="NCBI Taxonomy" id="93934"/>
    <lineage>
        <taxon>Eukaryota</taxon>
        <taxon>Metazoa</taxon>
        <taxon>Chordata</taxon>
        <taxon>Craniata</taxon>
        <taxon>Vertebrata</taxon>
        <taxon>Euteleostomi</taxon>
        <taxon>Archelosauria</taxon>
        <taxon>Archosauria</taxon>
        <taxon>Dinosauria</taxon>
        <taxon>Saurischia</taxon>
        <taxon>Theropoda</taxon>
        <taxon>Coelurosauria</taxon>
        <taxon>Aves</taxon>
        <taxon>Neognathae</taxon>
        <taxon>Galloanserae</taxon>
        <taxon>Galliformes</taxon>
        <taxon>Phasianidae</taxon>
        <taxon>Perdicinae</taxon>
        <taxon>Coturnix</taxon>
    </lineage>
</organism>
<evidence type="ECO:0000256" key="1">
    <source>
        <dbReference type="ARBA" id="ARBA00004613"/>
    </source>
</evidence>
<dbReference type="PANTHER" id="PTHR48491">
    <property type="entry name" value="INTERLEUKIN-5"/>
    <property type="match status" value="1"/>
</dbReference>
<dbReference type="GO" id="GO:0006955">
    <property type="term" value="P:immune response"/>
    <property type="evidence" value="ECO:0007669"/>
    <property type="project" value="InterPro"/>
</dbReference>
<evidence type="ECO:0000313" key="13">
    <source>
        <dbReference type="Ensembl" id="ENSCJPP00005027011.1"/>
    </source>
</evidence>
<sequence>MAQLNTSSYLENDQMRGRIYQMGRNAHHIIAAFQREHARGHAMVEDSSRSTHWFSEHIRTMRTHLYLLLLTVGASAIPLRSNLAELQTWLQQIYQSAGTLNLRIETPVSTDDENCIKILFEGMDLLKNSPEMRRFSAFFQSFEKLKPSLTANLAEEGECDTERRNVKNFIEKLRTFIRKLSRGARA</sequence>
<dbReference type="InterPro" id="IPR000186">
    <property type="entry name" value="IL-5"/>
</dbReference>
<keyword evidence="4" id="KW-0202">Cytokine</keyword>
<dbReference type="PANTHER" id="PTHR48491:SF1">
    <property type="entry name" value="INTERLEUKIN-5"/>
    <property type="match status" value="1"/>
</dbReference>
<dbReference type="GO" id="GO:0008083">
    <property type="term" value="F:growth factor activity"/>
    <property type="evidence" value="ECO:0007669"/>
    <property type="project" value="UniProtKB-KW"/>
</dbReference>
<dbReference type="GeneTree" id="ENSGT01030000235516"/>
<keyword evidence="9" id="KW-0325">Glycoprotein</keyword>
<evidence type="ECO:0000256" key="5">
    <source>
        <dbReference type="ARBA" id="ARBA00022525"/>
    </source>
</evidence>
<keyword evidence="14" id="KW-1185">Reference proteome</keyword>
<reference evidence="13" key="1">
    <citation type="submission" date="2015-11" db="EMBL/GenBank/DDBJ databases">
        <authorList>
            <consortium name="International Coturnix japonica Genome Analysis Consortium"/>
            <person name="Warren W."/>
            <person name="Burt D.W."/>
            <person name="Antin P.B."/>
            <person name="Lanford R."/>
            <person name="Gros J."/>
            <person name="Wilson R.K."/>
        </authorList>
    </citation>
    <scope>NUCLEOTIDE SEQUENCE [LARGE SCALE GENOMIC DNA]</scope>
</reference>
<protein>
    <recommendedName>
        <fullName evidence="3">Interleukin-5</fullName>
    </recommendedName>
    <alternativeName>
        <fullName evidence="11">Eosinophil differentiation factor</fullName>
    </alternativeName>
    <alternativeName>
        <fullName evidence="10">T-cell replacing factor</fullName>
    </alternativeName>
</protein>
<evidence type="ECO:0000256" key="6">
    <source>
        <dbReference type="ARBA" id="ARBA00022729"/>
    </source>
</evidence>
<evidence type="ECO:0000256" key="3">
    <source>
        <dbReference type="ARBA" id="ARBA00019463"/>
    </source>
</evidence>
<evidence type="ECO:0000256" key="10">
    <source>
        <dbReference type="ARBA" id="ARBA00031343"/>
    </source>
</evidence>
<dbReference type="Gene3D" id="1.20.1250.10">
    <property type="match status" value="1"/>
</dbReference>
<gene>
    <name evidence="13" type="primary">LOC107320068</name>
</gene>
<reference evidence="13" key="2">
    <citation type="submission" date="2025-08" db="UniProtKB">
        <authorList>
            <consortium name="Ensembl"/>
        </authorList>
    </citation>
    <scope>IDENTIFICATION</scope>
</reference>
<evidence type="ECO:0000256" key="2">
    <source>
        <dbReference type="ARBA" id="ARBA00006740"/>
    </source>
</evidence>
<dbReference type="AlphaFoldDB" id="A0A8C2UFT6"/>
<proteinExistence type="inferred from homology"/>
<keyword evidence="6" id="KW-0732">Signal</keyword>
<dbReference type="Pfam" id="PF02025">
    <property type="entry name" value="IL5"/>
    <property type="match status" value="1"/>
</dbReference>
<dbReference type="GO" id="GO:0005137">
    <property type="term" value="F:interleukin-5 receptor binding"/>
    <property type="evidence" value="ECO:0007669"/>
    <property type="project" value="InterPro"/>
</dbReference>
<evidence type="ECO:0000256" key="11">
    <source>
        <dbReference type="ARBA" id="ARBA00033290"/>
    </source>
</evidence>
<comment type="subunit">
    <text evidence="12">Homodimer; disulfide-linked. Interacts with IL5RA. Interacts with CSF2RB.</text>
</comment>
<dbReference type="PRINTS" id="PR00432">
    <property type="entry name" value="INTERLEUKIN5"/>
</dbReference>
<comment type="similarity">
    <text evidence="2">Belongs to the IL-5 family.</text>
</comment>
<dbReference type="GO" id="GO:0005125">
    <property type="term" value="F:cytokine activity"/>
    <property type="evidence" value="ECO:0007669"/>
    <property type="project" value="UniProtKB-KW"/>
</dbReference>
<keyword evidence="8" id="KW-1015">Disulfide bond</keyword>